<proteinExistence type="predicted"/>
<accession>A0A8J4WER3</accession>
<reference evidence="1" key="1">
    <citation type="submission" date="2019-05" db="EMBL/GenBank/DDBJ databases">
        <title>Annotation for the trematode Paragonimus heterotremus.</title>
        <authorList>
            <person name="Choi Y.-J."/>
        </authorList>
    </citation>
    <scope>NUCLEOTIDE SEQUENCE</scope>
    <source>
        <strain evidence="1">LC</strain>
    </source>
</reference>
<gene>
    <name evidence="1" type="ORF">PHET_09704</name>
</gene>
<comment type="caution">
    <text evidence="1">The sequence shown here is derived from an EMBL/GenBank/DDBJ whole genome shotgun (WGS) entry which is preliminary data.</text>
</comment>
<protein>
    <submittedName>
        <fullName evidence="1">Uncharacterized protein</fullName>
    </submittedName>
</protein>
<evidence type="ECO:0000313" key="2">
    <source>
        <dbReference type="Proteomes" id="UP000748531"/>
    </source>
</evidence>
<organism evidence="1 2">
    <name type="scientific">Paragonimus heterotremus</name>
    <dbReference type="NCBI Taxonomy" id="100268"/>
    <lineage>
        <taxon>Eukaryota</taxon>
        <taxon>Metazoa</taxon>
        <taxon>Spiralia</taxon>
        <taxon>Lophotrochozoa</taxon>
        <taxon>Platyhelminthes</taxon>
        <taxon>Trematoda</taxon>
        <taxon>Digenea</taxon>
        <taxon>Plagiorchiida</taxon>
        <taxon>Troglotremata</taxon>
        <taxon>Troglotrematidae</taxon>
        <taxon>Paragonimus</taxon>
    </lineage>
</organism>
<dbReference type="EMBL" id="LUCH01006169">
    <property type="protein sequence ID" value="KAF5397509.1"/>
    <property type="molecule type" value="Genomic_DNA"/>
</dbReference>
<name>A0A8J4WER3_9TREM</name>
<sequence>MMLVVCPKRTSKWLSLLMKLPCNTVLILLSNRSLEVWCCPQCTCCGP</sequence>
<dbReference type="AlphaFoldDB" id="A0A8J4WER3"/>
<evidence type="ECO:0000313" key="1">
    <source>
        <dbReference type="EMBL" id="KAF5397509.1"/>
    </source>
</evidence>
<dbReference type="Proteomes" id="UP000748531">
    <property type="component" value="Unassembled WGS sequence"/>
</dbReference>
<keyword evidence="2" id="KW-1185">Reference proteome</keyword>